<dbReference type="EMBL" id="KN824337">
    <property type="protein sequence ID" value="KIM23439.1"/>
    <property type="molecule type" value="Genomic_DNA"/>
</dbReference>
<reference evidence="2 3" key="1">
    <citation type="submission" date="2014-04" db="EMBL/GenBank/DDBJ databases">
        <authorList>
            <consortium name="DOE Joint Genome Institute"/>
            <person name="Kuo A."/>
            <person name="Zuccaro A."/>
            <person name="Kohler A."/>
            <person name="Nagy L.G."/>
            <person name="Floudas D."/>
            <person name="Copeland A."/>
            <person name="Barry K.W."/>
            <person name="Cichocki N."/>
            <person name="Veneault-Fourrey C."/>
            <person name="LaButti K."/>
            <person name="Lindquist E.A."/>
            <person name="Lipzen A."/>
            <person name="Lundell T."/>
            <person name="Morin E."/>
            <person name="Murat C."/>
            <person name="Sun H."/>
            <person name="Tunlid A."/>
            <person name="Henrissat B."/>
            <person name="Grigoriev I.V."/>
            <person name="Hibbett D.S."/>
            <person name="Martin F."/>
            <person name="Nordberg H.P."/>
            <person name="Cantor M.N."/>
            <person name="Hua S.X."/>
        </authorList>
    </citation>
    <scope>NUCLEOTIDE SEQUENCE [LARGE SCALE GENOMIC DNA]</scope>
    <source>
        <strain evidence="2 3">MAFF 305830</strain>
    </source>
</reference>
<evidence type="ECO:0000313" key="3">
    <source>
        <dbReference type="Proteomes" id="UP000054097"/>
    </source>
</evidence>
<dbReference type="InterPro" id="IPR041457">
    <property type="entry name" value="CxC2_KDZ-assoc"/>
</dbReference>
<sequence>LNEWLTTEGEYMNSLLDFEDIGETTSCGYCKEVKNALYRCHTCIGGGNTNYCQRCTVGMHQGTPFHRIALWNEAAGCFQETSLCEIGLVIRLGHATPHTACPNPGTPLGITTVHINGVHNTTVQPCNCPSSKLLHLQLFDKRLFPASVHSPQTVFSFTVLDQFRYFHLEGKGSAYTFMNAIYRLTDDTGCIALQDRVREFRRIYRQWGSLQRNKASGRYGSSSQVLPLVVECPACPHPG</sequence>
<keyword evidence="3" id="KW-1185">Reference proteome</keyword>
<dbReference type="HOGENOM" id="CLU_003703_1_0_1"/>
<feature type="non-terminal residue" evidence="2">
    <location>
        <position position="1"/>
    </location>
</feature>
<dbReference type="STRING" id="933852.A0A0C3ATV3"/>
<feature type="domain" description="CxC2-like cysteine cluster KDZ transposase-associated" evidence="1">
    <location>
        <begin position="83"/>
        <end position="189"/>
    </location>
</feature>
<dbReference type="AlphaFoldDB" id="A0A0C3ATV3"/>
<dbReference type="Proteomes" id="UP000054097">
    <property type="component" value="Unassembled WGS sequence"/>
</dbReference>
<organism evidence="2 3">
    <name type="scientific">Serendipita vermifera MAFF 305830</name>
    <dbReference type="NCBI Taxonomy" id="933852"/>
    <lineage>
        <taxon>Eukaryota</taxon>
        <taxon>Fungi</taxon>
        <taxon>Dikarya</taxon>
        <taxon>Basidiomycota</taxon>
        <taxon>Agaricomycotina</taxon>
        <taxon>Agaricomycetes</taxon>
        <taxon>Sebacinales</taxon>
        <taxon>Serendipitaceae</taxon>
        <taxon>Serendipita</taxon>
    </lineage>
</organism>
<dbReference type="Pfam" id="PF18803">
    <property type="entry name" value="CxC2"/>
    <property type="match status" value="1"/>
</dbReference>
<evidence type="ECO:0000259" key="1">
    <source>
        <dbReference type="Pfam" id="PF18803"/>
    </source>
</evidence>
<evidence type="ECO:0000313" key="2">
    <source>
        <dbReference type="EMBL" id="KIM23439.1"/>
    </source>
</evidence>
<dbReference type="OrthoDB" id="3235114at2759"/>
<reference evidence="3" key="2">
    <citation type="submission" date="2015-01" db="EMBL/GenBank/DDBJ databases">
        <title>Evolutionary Origins and Diversification of the Mycorrhizal Mutualists.</title>
        <authorList>
            <consortium name="DOE Joint Genome Institute"/>
            <consortium name="Mycorrhizal Genomics Consortium"/>
            <person name="Kohler A."/>
            <person name="Kuo A."/>
            <person name="Nagy L.G."/>
            <person name="Floudas D."/>
            <person name="Copeland A."/>
            <person name="Barry K.W."/>
            <person name="Cichocki N."/>
            <person name="Veneault-Fourrey C."/>
            <person name="LaButti K."/>
            <person name="Lindquist E.A."/>
            <person name="Lipzen A."/>
            <person name="Lundell T."/>
            <person name="Morin E."/>
            <person name="Murat C."/>
            <person name="Riley R."/>
            <person name="Ohm R."/>
            <person name="Sun H."/>
            <person name="Tunlid A."/>
            <person name="Henrissat B."/>
            <person name="Grigoriev I.V."/>
            <person name="Hibbett D.S."/>
            <person name="Martin F."/>
        </authorList>
    </citation>
    <scope>NUCLEOTIDE SEQUENCE [LARGE SCALE GENOMIC DNA]</scope>
    <source>
        <strain evidence="3">MAFF 305830</strain>
    </source>
</reference>
<gene>
    <name evidence="2" type="ORF">M408DRAFT_32882</name>
</gene>
<accession>A0A0C3ATV3</accession>
<proteinExistence type="predicted"/>
<feature type="non-terminal residue" evidence="2">
    <location>
        <position position="239"/>
    </location>
</feature>
<protein>
    <recommendedName>
        <fullName evidence="1">CxC2-like cysteine cluster KDZ transposase-associated domain-containing protein</fullName>
    </recommendedName>
</protein>
<name>A0A0C3ATV3_SERVB</name>